<organism evidence="2 3">
    <name type="scientific">Chitinophaga niabensis</name>
    <dbReference type="NCBI Taxonomy" id="536979"/>
    <lineage>
        <taxon>Bacteria</taxon>
        <taxon>Pseudomonadati</taxon>
        <taxon>Bacteroidota</taxon>
        <taxon>Chitinophagia</taxon>
        <taxon>Chitinophagales</taxon>
        <taxon>Chitinophagaceae</taxon>
        <taxon>Chitinophaga</taxon>
    </lineage>
</organism>
<feature type="domain" description="NodB homology" evidence="1">
    <location>
        <begin position="39"/>
        <end position="127"/>
    </location>
</feature>
<protein>
    <submittedName>
        <fullName evidence="2">Polysaccharide deacetylase</fullName>
    </submittedName>
</protein>
<dbReference type="Proteomes" id="UP000185003">
    <property type="component" value="Unassembled WGS sequence"/>
</dbReference>
<dbReference type="OrthoDB" id="9806342at2"/>
<dbReference type="STRING" id="536979.SAMN04488055_0123"/>
<dbReference type="PANTHER" id="PTHR47561">
    <property type="entry name" value="POLYSACCHARIDE DEACETYLASE FAMILY PROTEIN (AFU_ORTHOLOGUE AFUA_6G05030)"/>
    <property type="match status" value="1"/>
</dbReference>
<keyword evidence="3" id="KW-1185">Reference proteome</keyword>
<reference evidence="2 3" key="1">
    <citation type="submission" date="2016-11" db="EMBL/GenBank/DDBJ databases">
        <authorList>
            <person name="Jaros S."/>
            <person name="Januszkiewicz K."/>
            <person name="Wedrychowicz H."/>
        </authorList>
    </citation>
    <scope>NUCLEOTIDE SEQUENCE [LARGE SCALE GENOMIC DNA]</scope>
    <source>
        <strain evidence="2 3">DSM 24787</strain>
    </source>
</reference>
<dbReference type="GO" id="GO:0016810">
    <property type="term" value="F:hydrolase activity, acting on carbon-nitrogen (but not peptide) bonds"/>
    <property type="evidence" value="ECO:0007669"/>
    <property type="project" value="InterPro"/>
</dbReference>
<dbReference type="CDD" id="cd10941">
    <property type="entry name" value="CE4_PuuE_HpPgdA_like_2"/>
    <property type="match status" value="1"/>
</dbReference>
<dbReference type="RefSeq" id="WP_074237235.1">
    <property type="nucleotide sequence ID" value="NZ_FSRA01000001.1"/>
</dbReference>
<evidence type="ECO:0000313" key="2">
    <source>
        <dbReference type="EMBL" id="SIN64775.1"/>
    </source>
</evidence>
<dbReference type="InterPro" id="IPR045235">
    <property type="entry name" value="PuuE_HpPgdA-like"/>
</dbReference>
<dbReference type="Pfam" id="PF01522">
    <property type="entry name" value="Polysacc_deac_1"/>
    <property type="match status" value="1"/>
</dbReference>
<dbReference type="EMBL" id="FSRA01000001">
    <property type="protein sequence ID" value="SIN64775.1"/>
    <property type="molecule type" value="Genomic_DNA"/>
</dbReference>
<evidence type="ECO:0000313" key="3">
    <source>
        <dbReference type="Proteomes" id="UP000185003"/>
    </source>
</evidence>
<dbReference type="InterPro" id="IPR002509">
    <property type="entry name" value="NODB_dom"/>
</dbReference>
<name>A0A1N6D1V8_9BACT</name>
<gene>
    <name evidence="2" type="ORF">SAMN04488055_0123</name>
</gene>
<dbReference type="InterPro" id="IPR011330">
    <property type="entry name" value="Glyco_hydro/deAcase_b/a-brl"/>
</dbReference>
<accession>A0A1N6D1V8</accession>
<evidence type="ECO:0000259" key="1">
    <source>
        <dbReference type="Pfam" id="PF01522"/>
    </source>
</evidence>
<proteinExistence type="predicted"/>
<sequence length="261" mass="30930">MKNKILISVDVEEFDIPEEYGQKIPLQEKLLVSYRGVVKTMTLFEELNIRATFFITAYWAQNFPDMVKRMAAKHEIASHAFYHDVFEETDLLDSRNELEYISGQKVKGFRMPRLKPVNMESLEKAGYTYDASLNPTWIPGRYNNRKQPRYVHRKEALWVMPSSVTPRLRLPVFWLSVKNFPLWFTRYCSRRILQKEDYFSFYFHPWELEDLSSYKLPLVVKSVSGTKMHNKMRRFLAYLSARGEFISHSDYLEKVHSGGKA</sequence>
<dbReference type="SUPFAM" id="SSF88713">
    <property type="entry name" value="Glycoside hydrolase/deacetylase"/>
    <property type="match status" value="1"/>
</dbReference>
<dbReference type="GO" id="GO:0005975">
    <property type="term" value="P:carbohydrate metabolic process"/>
    <property type="evidence" value="ECO:0007669"/>
    <property type="project" value="InterPro"/>
</dbReference>
<dbReference type="AlphaFoldDB" id="A0A1N6D1V8"/>
<dbReference type="Gene3D" id="3.20.20.370">
    <property type="entry name" value="Glycoside hydrolase/deacetylase"/>
    <property type="match status" value="1"/>
</dbReference>
<dbReference type="PANTHER" id="PTHR47561:SF1">
    <property type="entry name" value="POLYSACCHARIDE DEACETYLASE FAMILY PROTEIN (AFU_ORTHOLOGUE AFUA_6G05030)"/>
    <property type="match status" value="1"/>
</dbReference>